<dbReference type="STRING" id="1391627.SAMN05216464_110168"/>
<dbReference type="RefSeq" id="WP_091152091.1">
    <property type="nucleotide sequence ID" value="NZ_FNAI01000010.1"/>
</dbReference>
<accession>A0A1G7GJ63</accession>
<organism evidence="1 2">
    <name type="scientific">Mucilaginibacter pineti</name>
    <dbReference type="NCBI Taxonomy" id="1391627"/>
    <lineage>
        <taxon>Bacteria</taxon>
        <taxon>Pseudomonadati</taxon>
        <taxon>Bacteroidota</taxon>
        <taxon>Sphingobacteriia</taxon>
        <taxon>Sphingobacteriales</taxon>
        <taxon>Sphingobacteriaceae</taxon>
        <taxon>Mucilaginibacter</taxon>
    </lineage>
</organism>
<dbReference type="Proteomes" id="UP000199072">
    <property type="component" value="Unassembled WGS sequence"/>
</dbReference>
<dbReference type="OrthoDB" id="660922at2"/>
<proteinExistence type="predicted"/>
<name>A0A1G7GJ63_9SPHI</name>
<protein>
    <submittedName>
        <fullName evidence="1">Uncharacterized protein</fullName>
    </submittedName>
</protein>
<dbReference type="EMBL" id="FNAI01000010">
    <property type="protein sequence ID" value="SDE88113.1"/>
    <property type="molecule type" value="Genomic_DNA"/>
</dbReference>
<gene>
    <name evidence="1" type="ORF">SAMN05216464_110168</name>
</gene>
<dbReference type="AlphaFoldDB" id="A0A1G7GJ63"/>
<evidence type="ECO:0000313" key="2">
    <source>
        <dbReference type="Proteomes" id="UP000199072"/>
    </source>
</evidence>
<keyword evidence="2" id="KW-1185">Reference proteome</keyword>
<evidence type="ECO:0000313" key="1">
    <source>
        <dbReference type="EMBL" id="SDE88113.1"/>
    </source>
</evidence>
<reference evidence="1 2" key="1">
    <citation type="submission" date="2016-10" db="EMBL/GenBank/DDBJ databases">
        <authorList>
            <person name="de Groot N.N."/>
        </authorList>
    </citation>
    <scope>NUCLEOTIDE SEQUENCE [LARGE SCALE GENOMIC DNA]</scope>
    <source>
        <strain evidence="1 2">47C3B</strain>
    </source>
</reference>
<sequence>MHNLLKEKLKAYIQQNNPELLIRLQESFSVTTYLEDKVSKVMPTVLRLLDENKPGYVIEELAMAELTEELRPSRFNYLQVILEEDFPKEYAAFKYAGVLTYETINLTEACKDLLDNFPFTEDSEEDRFLRYAVIAKISDYLN</sequence>